<reference evidence="3" key="1">
    <citation type="submission" date="2019-02" db="EMBL/GenBank/DDBJ databases">
        <title>Isolation and identification of novel species under the genus Muribaculum.</title>
        <authorList>
            <person name="Miyake S."/>
            <person name="Ding Y."/>
            <person name="Low A."/>
            <person name="Soh M."/>
            <person name="Seedorf H."/>
        </authorList>
    </citation>
    <scope>NUCLEOTIDE SEQUENCE [LARGE SCALE GENOMIC DNA]</scope>
    <source>
        <strain evidence="3">H5</strain>
    </source>
</reference>
<dbReference type="InterPro" id="IPR036709">
    <property type="entry name" value="Autotransporte_beta_dom_sf"/>
</dbReference>
<dbReference type="SUPFAM" id="SSF103515">
    <property type="entry name" value="Autotransporter"/>
    <property type="match status" value="1"/>
</dbReference>
<dbReference type="Proteomes" id="UP000297149">
    <property type="component" value="Chromosome"/>
</dbReference>
<evidence type="ECO:0000259" key="1">
    <source>
        <dbReference type="Pfam" id="PF13568"/>
    </source>
</evidence>
<accession>A0A4P7W4R1</accession>
<proteinExistence type="predicted"/>
<evidence type="ECO:0000313" key="3">
    <source>
        <dbReference type="Proteomes" id="UP000297149"/>
    </source>
</evidence>
<dbReference type="KEGG" id="ddb:E7747_11720"/>
<dbReference type="RefSeq" id="WP_136416110.1">
    <property type="nucleotide sequence ID" value="NZ_CP039396.1"/>
</dbReference>
<gene>
    <name evidence="2" type="ORF">E7747_11720</name>
</gene>
<name>A0A4P7W4R1_9BACT</name>
<keyword evidence="3" id="KW-1185">Reference proteome</keyword>
<dbReference type="AlphaFoldDB" id="A0A4P7W4R1"/>
<sequence length="240" mass="26299">MKQLNHIIATPSAMSAEGENNKTIMKQNFRALLLTAILIIPFGIKAQTWNFGIEAGYVNSDLSVSESSAKSRNGFKIGGNAEFTLRSNLSLESGVSFIRKGATVTGRNMMNTAISSIKFAEMDYLQIPVMTGYRFNVGNGFYLKPELGAYLAVGINGDSFVTGLDPFNQPYEKRVHTFSGANGVSYRPCNRVDGGLSFAINAKWHHIGLKAEYDLGLATASYYGNGKQRCLSASIIYWLY</sequence>
<dbReference type="InterPro" id="IPR025665">
    <property type="entry name" value="Beta-barrel_OMP_2"/>
</dbReference>
<dbReference type="Gene3D" id="2.40.128.130">
    <property type="entry name" value="Autotransporter beta-domain"/>
    <property type="match status" value="1"/>
</dbReference>
<dbReference type="Pfam" id="PF13568">
    <property type="entry name" value="OMP_b-brl_2"/>
    <property type="match status" value="1"/>
</dbReference>
<organism evidence="2 3">
    <name type="scientific">Duncaniella dubosii</name>
    <dbReference type="NCBI Taxonomy" id="2518971"/>
    <lineage>
        <taxon>Bacteria</taxon>
        <taxon>Pseudomonadati</taxon>
        <taxon>Bacteroidota</taxon>
        <taxon>Bacteroidia</taxon>
        <taxon>Bacteroidales</taxon>
        <taxon>Muribaculaceae</taxon>
        <taxon>Duncaniella</taxon>
    </lineage>
</organism>
<protein>
    <submittedName>
        <fullName evidence="2">PorT family protein</fullName>
    </submittedName>
</protein>
<feature type="domain" description="Outer membrane protein beta-barrel" evidence="1">
    <location>
        <begin position="46"/>
        <end position="217"/>
    </location>
</feature>
<dbReference type="EMBL" id="CP039396">
    <property type="protein sequence ID" value="QCD42892.1"/>
    <property type="molecule type" value="Genomic_DNA"/>
</dbReference>
<evidence type="ECO:0000313" key="2">
    <source>
        <dbReference type="EMBL" id="QCD42892.1"/>
    </source>
</evidence>